<dbReference type="STRING" id="52838.A0A4S8JIB7"/>
<comment type="function">
    <text evidence="2">Catalyzes the transfer of a methyl group from 5-methyltetrahydrofolate to homocysteine resulting in methionine formation.</text>
</comment>
<evidence type="ECO:0000256" key="13">
    <source>
        <dbReference type="SAM" id="MobiDB-lite"/>
    </source>
</evidence>
<comment type="caution">
    <text evidence="16">The sequence shown here is derived from an EMBL/GenBank/DDBJ whole genome shotgun (WGS) entry which is preliminary data.</text>
</comment>
<evidence type="ECO:0000256" key="6">
    <source>
        <dbReference type="ARBA" id="ARBA00022603"/>
    </source>
</evidence>
<keyword evidence="17" id="KW-1185">Reference proteome</keyword>
<dbReference type="GO" id="GO:0008270">
    <property type="term" value="F:zinc ion binding"/>
    <property type="evidence" value="ECO:0007669"/>
    <property type="project" value="InterPro"/>
</dbReference>
<proteinExistence type="inferred from homology"/>
<dbReference type="NCBIfam" id="NF003556">
    <property type="entry name" value="PRK05222.1"/>
    <property type="match status" value="1"/>
</dbReference>
<comment type="pathway">
    <text evidence="3">Amino-acid biosynthesis; L-methionine biosynthesis via de novo pathway; L-methionine from L-homocysteine (MetE route): step 1/1.</text>
</comment>
<evidence type="ECO:0000256" key="10">
    <source>
        <dbReference type="ARBA" id="ARBA00022833"/>
    </source>
</evidence>
<comment type="catalytic activity">
    <reaction evidence="12">
        <text>5-methyltetrahydropteroyltri-L-glutamate + L-homocysteine = tetrahydropteroyltri-L-glutamate + L-methionine</text>
        <dbReference type="Rhea" id="RHEA:21196"/>
        <dbReference type="ChEBI" id="CHEBI:57844"/>
        <dbReference type="ChEBI" id="CHEBI:58140"/>
        <dbReference type="ChEBI" id="CHEBI:58199"/>
        <dbReference type="ChEBI" id="CHEBI:58207"/>
        <dbReference type="EC" id="2.1.1.14"/>
    </reaction>
</comment>
<feature type="region of interest" description="Disordered" evidence="13">
    <location>
        <begin position="391"/>
        <end position="424"/>
    </location>
</feature>
<evidence type="ECO:0000256" key="12">
    <source>
        <dbReference type="ARBA" id="ARBA00048690"/>
    </source>
</evidence>
<dbReference type="Pfam" id="PF08267">
    <property type="entry name" value="Meth_synt_1"/>
    <property type="match status" value="1"/>
</dbReference>
<evidence type="ECO:0000256" key="5">
    <source>
        <dbReference type="ARBA" id="ARBA00012034"/>
    </source>
</evidence>
<dbReference type="SUPFAM" id="SSF51726">
    <property type="entry name" value="UROD/MetE-like"/>
    <property type="match status" value="2"/>
</dbReference>
<dbReference type="GO" id="GO:0003871">
    <property type="term" value="F:5-methyltetrahydropteroyltriglutamate-homocysteine S-methyltransferase activity"/>
    <property type="evidence" value="ECO:0007669"/>
    <property type="project" value="UniProtKB-EC"/>
</dbReference>
<dbReference type="Gene3D" id="3.20.20.210">
    <property type="match status" value="2"/>
</dbReference>
<keyword evidence="11" id="KW-0486">Methionine biosynthesis</keyword>
<feature type="domain" description="Cobalamin-independent methionine synthase MetE C-terminal/archaeal" evidence="14">
    <location>
        <begin position="1007"/>
        <end position="1330"/>
    </location>
</feature>
<evidence type="ECO:0000256" key="1">
    <source>
        <dbReference type="ARBA" id="ARBA00001947"/>
    </source>
</evidence>
<evidence type="ECO:0000256" key="9">
    <source>
        <dbReference type="ARBA" id="ARBA00022723"/>
    </source>
</evidence>
<feature type="domain" description="Cobalamin-independent methionine synthase MetE N-terminal" evidence="15">
    <location>
        <begin position="577"/>
        <end position="891"/>
    </location>
</feature>
<dbReference type="NCBIfam" id="TIGR01371">
    <property type="entry name" value="met_syn_B12ind"/>
    <property type="match status" value="1"/>
</dbReference>
<keyword evidence="6" id="KW-0489">Methyltransferase</keyword>
<dbReference type="InterPro" id="IPR012474">
    <property type="entry name" value="Frigida"/>
</dbReference>
<dbReference type="InterPro" id="IPR038071">
    <property type="entry name" value="UROD/MetE-like_sf"/>
</dbReference>
<dbReference type="GO" id="GO:0032259">
    <property type="term" value="P:methylation"/>
    <property type="evidence" value="ECO:0007669"/>
    <property type="project" value="UniProtKB-KW"/>
</dbReference>
<dbReference type="EC" id="2.1.1.14" evidence="5"/>
<evidence type="ECO:0000259" key="14">
    <source>
        <dbReference type="Pfam" id="PF01717"/>
    </source>
</evidence>
<reference evidence="16 17" key="1">
    <citation type="journal article" date="2019" name="Nat. Plants">
        <title>Genome sequencing of Musa balbisiana reveals subgenome evolution and function divergence in polyploid bananas.</title>
        <authorList>
            <person name="Yao X."/>
        </authorList>
    </citation>
    <scope>NUCLEOTIDE SEQUENCE [LARGE SCALE GENOMIC DNA]</scope>
    <source>
        <strain evidence="17">cv. DH-PKW</strain>
        <tissue evidence="16">Leaves</tissue>
    </source>
</reference>
<dbReference type="InterPro" id="IPR002629">
    <property type="entry name" value="Met_Synth_C/arc"/>
</dbReference>
<comment type="cofactor">
    <cofactor evidence="1">
        <name>Zn(2+)</name>
        <dbReference type="ChEBI" id="CHEBI:29105"/>
    </cofactor>
</comment>
<accession>A0A4S8JIB7</accession>
<protein>
    <recommendedName>
        <fullName evidence="5">5-methyltetrahydropteroyltriglutamate--homocysteine S-methyltransferase</fullName>
        <ecNumber evidence="5">2.1.1.14</ecNumber>
    </recommendedName>
</protein>
<dbReference type="Proteomes" id="UP000317650">
    <property type="component" value="Chromosome 7"/>
</dbReference>
<sequence>MGSEAAAVVPTSLVQESFAELEKQRELITCCTLLWKELSDHFSTLERGIEIKSEALRSKRESLDASTRRTIDSLRRRELSIDGAVDLALAKLNERRTAAVQALAASSAEANELDLAGKLRSFCTKMDFGGFFDLVVAKRKEVELLRSQLPAALGDCIDPAKFVIDAISEVFPVDKRPVKSPNDLGWACVLILESLVPVLADPELGSARPLVTRSIRERAREMATGWKEGLEQHGGIESVKPPDAHTFLQHVVTFGVIEKDDKNLYRRLVVSFAWRRQMPKLAISLGLEDSMEDIIEELISTGHQLDAINFAYEAGLQDKFPPIPLLKSFLEDSKKATSTSEDRNNYGQTANTTCRKEQSVIRAAMKCIQEHKLEAEFPLDSLQKRLENLEKAKVEKKKPSGAGPANKRTRANNGGPMPPAKAGRLTNNACVSSFPAAPAYVRSPSAHTTYPAAALYPYDRPSGHGIYGSRSPPALREPYGYPTEEAAPVALGASYPSPPMTYPAYGAYHNGLGGYNNGLAPGYQQAYYRESDCRVTSRCYKYSLLISSHPRAPFAILCSFAVLCDRFISDPTRKMASHIVGYPRMGPKRELKFALESFWDKKSSADDLQKVATDLRHSIWKQMAGAGIKYIPSNTFSYYDQVLDTTAMLGAVPERYNFTGGEIGFDTYFSMARGNASVPAMEMTKWFDTNYHFIVPELGPTTKFSYSSHKPVSEYKEAKSLGIETVPVLIGPVTYLLLSKPAKGVEKSFSPLTLLGDILPIYKEVITELKAAGASWIQFDEPTLVKDLESHQLEAFTKAYTELESSLSGLNVLVETYFADVPAEAYKTITALKSISGFGFDLVRGTKTLDLVKSVGFPAGKYLFAGIVDGRNIWANDLATSLSTLQALETIVGKDKLVVSTSCSLMHTAVDLINETKLDSEIKSWLAFAAQKVVEVNALAKALADQKDEAFFLANAAAQASRKSSPRVTNEEVQKAAAALKGSDHRRATNVSARLDAQQKKLNLPILPTTTIGSFPQTMDLRRVRREYKANKISEEAYVKAIKEEINKVVKIQEELDIDVLVHGEPERNDMVEYFGEQLSGFAFTVNGWVQSYGSRCVKPPIIFGDVSRPKAMTVFWSKMAQSMTARPMKGMLTGPVTILNWSFVRNDQPRFETCYQIALAIKKEVEDLEAAGIQVIQIDEAALREGLPLRKSEQAFYLDWAVHSFRITNCGVQDTTQIHTHMCYSNFNDIIHSIIDMDADVITIENSRSDEKLLSVFREGVKYGAGIGPGVYDIHSPRIPSTEEIADRINKMLAVLETNILWVNPDCGLKTRKYAEVKPALTNMVSAAKILRTQLASAK</sequence>
<dbReference type="Pfam" id="PF07899">
    <property type="entry name" value="Frigida"/>
    <property type="match status" value="1"/>
</dbReference>
<organism evidence="16 17">
    <name type="scientific">Musa balbisiana</name>
    <name type="common">Banana</name>
    <dbReference type="NCBI Taxonomy" id="52838"/>
    <lineage>
        <taxon>Eukaryota</taxon>
        <taxon>Viridiplantae</taxon>
        <taxon>Streptophyta</taxon>
        <taxon>Embryophyta</taxon>
        <taxon>Tracheophyta</taxon>
        <taxon>Spermatophyta</taxon>
        <taxon>Magnoliopsida</taxon>
        <taxon>Liliopsida</taxon>
        <taxon>Zingiberales</taxon>
        <taxon>Musaceae</taxon>
        <taxon>Musa</taxon>
    </lineage>
</organism>
<dbReference type="EMBL" id="PYDT01000005">
    <property type="protein sequence ID" value="THU61798.1"/>
    <property type="molecule type" value="Genomic_DNA"/>
</dbReference>
<evidence type="ECO:0000256" key="3">
    <source>
        <dbReference type="ARBA" id="ARBA00004681"/>
    </source>
</evidence>
<keyword evidence="10" id="KW-0862">Zinc</keyword>
<evidence type="ECO:0000313" key="17">
    <source>
        <dbReference type="Proteomes" id="UP000317650"/>
    </source>
</evidence>
<keyword evidence="7" id="KW-0028">Amino-acid biosynthesis</keyword>
<evidence type="ECO:0000256" key="2">
    <source>
        <dbReference type="ARBA" id="ARBA00002777"/>
    </source>
</evidence>
<evidence type="ECO:0000256" key="7">
    <source>
        <dbReference type="ARBA" id="ARBA00022605"/>
    </source>
</evidence>
<name>A0A4S8JIB7_MUSBA</name>
<dbReference type="CDD" id="cd03312">
    <property type="entry name" value="CIMS_N_terminal_like"/>
    <property type="match status" value="1"/>
</dbReference>
<evidence type="ECO:0000256" key="11">
    <source>
        <dbReference type="ARBA" id="ARBA00023167"/>
    </source>
</evidence>
<dbReference type="HAMAP" id="MF_00172">
    <property type="entry name" value="Meth_synth"/>
    <property type="match status" value="1"/>
</dbReference>
<dbReference type="CDD" id="cd03311">
    <property type="entry name" value="CIMS_C_terminal_like"/>
    <property type="match status" value="1"/>
</dbReference>
<evidence type="ECO:0000313" key="16">
    <source>
        <dbReference type="EMBL" id="THU61798.1"/>
    </source>
</evidence>
<evidence type="ECO:0000256" key="8">
    <source>
        <dbReference type="ARBA" id="ARBA00022679"/>
    </source>
</evidence>
<dbReference type="PANTHER" id="PTHR30519">
    <property type="entry name" value="5-METHYLTETRAHYDROPTEROYLTRIGLUTAMATE--HOMOCYSTEINE METHYLTRANSFERASE"/>
    <property type="match status" value="1"/>
</dbReference>
<dbReference type="InterPro" id="IPR013215">
    <property type="entry name" value="Cbl-indep_Met_Synth_N"/>
</dbReference>
<evidence type="ECO:0000256" key="4">
    <source>
        <dbReference type="ARBA" id="ARBA00009553"/>
    </source>
</evidence>
<dbReference type="InterPro" id="IPR006276">
    <property type="entry name" value="Cobalamin-indep_Met_synthase"/>
</dbReference>
<evidence type="ECO:0000259" key="15">
    <source>
        <dbReference type="Pfam" id="PF08267"/>
    </source>
</evidence>
<dbReference type="FunFam" id="3.20.20.210:FF:000002">
    <property type="entry name" value="5-methyltetrahydropteroyltriglutamate--homocysteine methyltransferase"/>
    <property type="match status" value="1"/>
</dbReference>
<keyword evidence="9" id="KW-0479">Metal-binding</keyword>
<dbReference type="UniPathway" id="UPA00051">
    <property type="reaction ID" value="UER00082"/>
</dbReference>
<dbReference type="Pfam" id="PF01717">
    <property type="entry name" value="Meth_synt_2"/>
    <property type="match status" value="1"/>
</dbReference>
<keyword evidence="8" id="KW-0808">Transferase</keyword>
<dbReference type="GO" id="GO:0008705">
    <property type="term" value="F:methionine synthase activity"/>
    <property type="evidence" value="ECO:0007669"/>
    <property type="project" value="UniProtKB-ARBA"/>
</dbReference>
<dbReference type="FunFam" id="3.20.20.210:FF:000003">
    <property type="entry name" value="5-methyltetrahydropteroyltriglutamate--homocysteine methyltransferase"/>
    <property type="match status" value="1"/>
</dbReference>
<comment type="similarity">
    <text evidence="4">Belongs to the vitamin-B12 independent methionine synthase family.</text>
</comment>
<gene>
    <name evidence="16" type="ORF">C4D60_Mb07t27070</name>
</gene>